<evidence type="ECO:0000259" key="2">
    <source>
        <dbReference type="Pfam" id="PF13963"/>
    </source>
</evidence>
<proteinExistence type="predicted"/>
<organism evidence="4">
    <name type="scientific">Glycine soja</name>
    <name type="common">Wild soybean</name>
    <dbReference type="NCBI Taxonomy" id="3848"/>
    <lineage>
        <taxon>Eukaryota</taxon>
        <taxon>Viridiplantae</taxon>
        <taxon>Streptophyta</taxon>
        <taxon>Embryophyta</taxon>
        <taxon>Tracheophyta</taxon>
        <taxon>Spermatophyta</taxon>
        <taxon>Magnoliopsida</taxon>
        <taxon>eudicotyledons</taxon>
        <taxon>Gunneridae</taxon>
        <taxon>Pentapetalae</taxon>
        <taxon>rosids</taxon>
        <taxon>fabids</taxon>
        <taxon>Fabales</taxon>
        <taxon>Fabaceae</taxon>
        <taxon>Papilionoideae</taxon>
        <taxon>50 kb inversion clade</taxon>
        <taxon>NPAAA clade</taxon>
        <taxon>indigoferoid/millettioid clade</taxon>
        <taxon>Phaseoleae</taxon>
        <taxon>Glycine</taxon>
        <taxon>Glycine subgen. Soja</taxon>
    </lineage>
</organism>
<gene>
    <name evidence="4" type="ORF">glysoja_048664</name>
</gene>
<dbReference type="PANTHER" id="PTHR33018:SF34">
    <property type="entry name" value="OS02G0472350 PROTEIN"/>
    <property type="match status" value="1"/>
</dbReference>
<dbReference type="PANTHER" id="PTHR33018">
    <property type="entry name" value="OS10G0338966 PROTEIN-RELATED"/>
    <property type="match status" value="1"/>
</dbReference>
<evidence type="ECO:0000259" key="3">
    <source>
        <dbReference type="Pfam" id="PF26133"/>
    </source>
</evidence>
<dbReference type="Proteomes" id="UP000053555">
    <property type="component" value="Unassembled WGS sequence"/>
</dbReference>
<name>A0A0B2SLC2_GLYSO</name>
<accession>A0A0B2SLC2</accession>
<dbReference type="Pfam" id="PF13963">
    <property type="entry name" value="Transpos_assoc"/>
    <property type="match status" value="1"/>
</dbReference>
<dbReference type="InterPro" id="IPR058352">
    <property type="entry name" value="DUF8039"/>
</dbReference>
<dbReference type="AlphaFoldDB" id="A0A0B2SLC2"/>
<keyword evidence="1" id="KW-0812">Transmembrane</keyword>
<protein>
    <submittedName>
        <fullName evidence="4">Uncharacterized protein</fullName>
    </submittedName>
</protein>
<feature type="domain" description="DUF8039" evidence="3">
    <location>
        <begin position="135"/>
        <end position="191"/>
    </location>
</feature>
<keyword evidence="1" id="KW-1133">Transmembrane helix</keyword>
<evidence type="ECO:0000313" key="4">
    <source>
        <dbReference type="EMBL" id="KHN45765.1"/>
    </source>
</evidence>
<sequence length="312" mass="36102">MDRSWMKAKRISDEYENGVEQFLQFMQLNAKSLRGNYFCPCVKCLNGRRQSVDEIRSHLICYDIIQNYTWYGESADILTVSQSQAVHEDSGERIEEMIRDLGQETFEQAHAPLYDTIERYSKMPLYSGCTSGKICEGGSSIHNVTYADDVVRVSVDKVIEGDAEVPFPTSEIQYVKQALQTFIAWPTNLVKKVSHEESHTSPKKLPEIDERGTNDFEDDPLRQLIKSLYYMYDTPVELKWDGRKFGLPNVDVINFYVFFIKAGFWMSGAQLWVMLPCMDSLSHNRYTMQRIDVLNVSITYKHGSRNLNERCT</sequence>
<evidence type="ECO:0000256" key="1">
    <source>
        <dbReference type="SAM" id="Phobius"/>
    </source>
</evidence>
<feature type="domain" description="Transposase-associated" evidence="2">
    <location>
        <begin position="3"/>
        <end position="71"/>
    </location>
</feature>
<dbReference type="InterPro" id="IPR029480">
    <property type="entry name" value="Transpos_assoc"/>
</dbReference>
<dbReference type="Pfam" id="PF26133">
    <property type="entry name" value="DUF8039"/>
    <property type="match status" value="1"/>
</dbReference>
<feature type="transmembrane region" description="Helical" evidence="1">
    <location>
        <begin position="253"/>
        <end position="275"/>
    </location>
</feature>
<dbReference type="EMBL" id="KN641781">
    <property type="protein sequence ID" value="KHN45765.1"/>
    <property type="molecule type" value="Genomic_DNA"/>
</dbReference>
<keyword evidence="1" id="KW-0472">Membrane</keyword>
<reference evidence="4" key="1">
    <citation type="submission" date="2014-07" db="EMBL/GenBank/DDBJ databases">
        <title>Identification of a novel salt tolerance gene in wild soybean by whole-genome sequencing.</title>
        <authorList>
            <person name="Lam H.-M."/>
            <person name="Qi X."/>
            <person name="Li M.-W."/>
            <person name="Liu X."/>
            <person name="Xie M."/>
            <person name="Ni M."/>
            <person name="Xu X."/>
        </authorList>
    </citation>
    <scope>NUCLEOTIDE SEQUENCE [LARGE SCALE GENOMIC DNA]</scope>
    <source>
        <tissue evidence="4">Root</tissue>
    </source>
</reference>